<dbReference type="Proteomes" id="UP000321721">
    <property type="component" value="Unassembled WGS sequence"/>
</dbReference>
<reference evidence="2 3" key="1">
    <citation type="submission" date="2019-08" db="EMBL/GenBank/DDBJ databases">
        <title>Genome of Vicingus serpentipes NCIMB 15042.</title>
        <authorList>
            <person name="Bowman J.P."/>
        </authorList>
    </citation>
    <scope>NUCLEOTIDE SEQUENCE [LARGE SCALE GENOMIC DNA]</scope>
    <source>
        <strain evidence="2 3">NCIMB 15042</strain>
    </source>
</reference>
<protein>
    <recommendedName>
        <fullName evidence="4">Periplasmic heavy metal sensor</fullName>
    </recommendedName>
</protein>
<organism evidence="2 3">
    <name type="scientific">Vicingus serpentipes</name>
    <dbReference type="NCBI Taxonomy" id="1926625"/>
    <lineage>
        <taxon>Bacteria</taxon>
        <taxon>Pseudomonadati</taxon>
        <taxon>Bacteroidota</taxon>
        <taxon>Flavobacteriia</taxon>
        <taxon>Flavobacteriales</taxon>
        <taxon>Vicingaceae</taxon>
        <taxon>Vicingus</taxon>
    </lineage>
</organism>
<evidence type="ECO:0000313" key="3">
    <source>
        <dbReference type="Proteomes" id="UP000321721"/>
    </source>
</evidence>
<keyword evidence="3" id="KW-1185">Reference proteome</keyword>
<keyword evidence="1" id="KW-0472">Membrane</keyword>
<dbReference type="AlphaFoldDB" id="A0A5C6RUB9"/>
<accession>A0A5C6RUB9</accession>
<proteinExistence type="predicted"/>
<evidence type="ECO:0000256" key="1">
    <source>
        <dbReference type="SAM" id="Phobius"/>
    </source>
</evidence>
<dbReference type="OrthoDB" id="1358465at2"/>
<dbReference type="EMBL" id="VOOS01000002">
    <property type="protein sequence ID" value="TXB65901.1"/>
    <property type="molecule type" value="Genomic_DNA"/>
</dbReference>
<dbReference type="RefSeq" id="WP_147099181.1">
    <property type="nucleotide sequence ID" value="NZ_VOOS01000002.1"/>
</dbReference>
<sequence>MNKSKLLIISVVTLAALNIALILVLTLGHSPRPPHNMGGPKQIVIEKLHFDASQIEAYEELISVHRETIRSKEEEMRVAKESLYHSLSSNNQDKRDELIAKINIIQKNFEEIHYNHFLDIKKLCKPDQIKDYNELTNELARIFSPQKMPPKR</sequence>
<feature type="transmembrane region" description="Helical" evidence="1">
    <location>
        <begin position="6"/>
        <end position="27"/>
    </location>
</feature>
<dbReference type="Gene3D" id="1.20.120.1490">
    <property type="match status" value="1"/>
</dbReference>
<keyword evidence="1" id="KW-1133">Transmembrane helix</keyword>
<evidence type="ECO:0000313" key="2">
    <source>
        <dbReference type="EMBL" id="TXB65901.1"/>
    </source>
</evidence>
<keyword evidence="1" id="KW-0812">Transmembrane</keyword>
<name>A0A5C6RUB9_9FLAO</name>
<gene>
    <name evidence="2" type="ORF">FRY74_04850</name>
</gene>
<evidence type="ECO:0008006" key="4">
    <source>
        <dbReference type="Google" id="ProtNLM"/>
    </source>
</evidence>
<comment type="caution">
    <text evidence="2">The sequence shown here is derived from an EMBL/GenBank/DDBJ whole genome shotgun (WGS) entry which is preliminary data.</text>
</comment>